<feature type="region of interest" description="Disordered" evidence="10">
    <location>
        <begin position="1"/>
        <end position="36"/>
    </location>
</feature>
<accession>A0A2I1DC60</accession>
<evidence type="ECO:0000256" key="1">
    <source>
        <dbReference type="ARBA" id="ARBA00002978"/>
    </source>
</evidence>
<dbReference type="PANTHER" id="PTHR47549">
    <property type="entry name" value="GOLGI APPARATUS MEMBRANE PROTEIN TVP38-RELATED"/>
    <property type="match status" value="1"/>
</dbReference>
<evidence type="ECO:0000313" key="13">
    <source>
        <dbReference type="EMBL" id="PKY07463.1"/>
    </source>
</evidence>
<dbReference type="Pfam" id="PF09335">
    <property type="entry name" value="VTT_dom"/>
    <property type="match status" value="1"/>
</dbReference>
<keyword evidence="6 11" id="KW-0812">Transmembrane</keyword>
<feature type="compositionally biased region" description="Low complexity" evidence="10">
    <location>
        <begin position="11"/>
        <end position="24"/>
    </location>
</feature>
<name>A0A2I1DC60_ASPC2</name>
<evidence type="ECO:0000256" key="10">
    <source>
        <dbReference type="SAM" id="MobiDB-lite"/>
    </source>
</evidence>
<gene>
    <name evidence="13" type="ORF">P168DRAFT_295282</name>
</gene>
<evidence type="ECO:0000256" key="11">
    <source>
        <dbReference type="SAM" id="Phobius"/>
    </source>
</evidence>
<feature type="domain" description="VTT" evidence="12">
    <location>
        <begin position="148"/>
        <end position="258"/>
    </location>
</feature>
<evidence type="ECO:0000256" key="9">
    <source>
        <dbReference type="ARBA" id="ARBA00023136"/>
    </source>
</evidence>
<evidence type="ECO:0000256" key="8">
    <source>
        <dbReference type="ARBA" id="ARBA00023034"/>
    </source>
</evidence>
<dbReference type="RefSeq" id="XP_024696057.1">
    <property type="nucleotide sequence ID" value="XM_024838028.1"/>
</dbReference>
<feature type="transmembrane region" description="Helical" evidence="11">
    <location>
        <begin position="123"/>
        <end position="153"/>
    </location>
</feature>
<keyword evidence="9 11" id="KW-0472">Membrane</keyword>
<proteinExistence type="inferred from homology"/>
<protein>
    <recommendedName>
        <fullName evidence="4">Golgi apparatus membrane protein TVP38</fullName>
    </recommendedName>
    <alternativeName>
        <fullName evidence="5">Golgi apparatus membrane protein tvp38</fullName>
    </alternativeName>
</protein>
<dbReference type="GO" id="GO:0000139">
    <property type="term" value="C:Golgi membrane"/>
    <property type="evidence" value="ECO:0007669"/>
    <property type="project" value="UniProtKB-SubCell"/>
</dbReference>
<keyword evidence="8" id="KW-0333">Golgi apparatus</keyword>
<dbReference type="OrthoDB" id="166803at2759"/>
<evidence type="ECO:0000256" key="7">
    <source>
        <dbReference type="ARBA" id="ARBA00022989"/>
    </source>
</evidence>
<dbReference type="InterPro" id="IPR051076">
    <property type="entry name" value="Golgi_membrane_TVP38/TMEM64"/>
</dbReference>
<comment type="similarity">
    <text evidence="3">Belongs to the TVP38/TMEM64 family.</text>
</comment>
<sequence length="414" mass="46428">MPADYTSTAQALSVSTSPTSPLSAAEDDEDNQMPWSHLAPGRRRTAGLSLNEPPTLWDQIVERYNKTSRHVLRTWRRMTLWQRVGAVFAALLLNVLAAGFLAFTGKVFIWLGPVAEQWETSPWAFIALWWCVFFVSFPPLVGWSTFGTIAGYIFGIWKGWILYATASVLGSTCSLIVSRTVLSSFVHRLMERDKRFAALSLTLKYDGLKLLCMIRLCPLPYSICNGAVSTFPSVQPLTYGLATAIISPKLLVPAFIGSRIRLLYEKNQEMSIASKAVNVCSIFATVCIGVFTGWYIYRRTLARAKELEEQERAGLRSSSQTDRRFSEDPTAPAAAPTHARDEEGRIDFNDFDDDNIDLVIDDESGSDHSLEQRKSRGLYHDEFTDHDSEFFQDGDGAAGEMYNLHNHVRRSPDV</sequence>
<feature type="transmembrane region" description="Helical" evidence="11">
    <location>
        <begin position="160"/>
        <end position="182"/>
    </location>
</feature>
<feature type="compositionally biased region" description="Polar residues" evidence="10">
    <location>
        <begin position="1"/>
        <end position="10"/>
    </location>
</feature>
<evidence type="ECO:0000256" key="6">
    <source>
        <dbReference type="ARBA" id="ARBA00022692"/>
    </source>
</evidence>
<evidence type="ECO:0000256" key="5">
    <source>
        <dbReference type="ARBA" id="ARBA00020673"/>
    </source>
</evidence>
<feature type="transmembrane region" description="Helical" evidence="11">
    <location>
        <begin position="237"/>
        <end position="256"/>
    </location>
</feature>
<dbReference type="GeneID" id="36545552"/>
<dbReference type="PANTHER" id="PTHR47549:SF1">
    <property type="entry name" value="GOLGI APPARATUS MEMBRANE PROTEIN TVP38"/>
    <property type="match status" value="1"/>
</dbReference>
<dbReference type="AlphaFoldDB" id="A0A2I1DC60"/>
<evidence type="ECO:0000259" key="12">
    <source>
        <dbReference type="Pfam" id="PF09335"/>
    </source>
</evidence>
<comment type="subcellular location">
    <subcellularLocation>
        <location evidence="2">Golgi apparatus membrane</location>
        <topology evidence="2">Multi-pass membrane protein</topology>
    </subcellularLocation>
</comment>
<organism evidence="13 14">
    <name type="scientific">Aspergillus campestris (strain IBT 28561)</name>
    <dbReference type="NCBI Taxonomy" id="1392248"/>
    <lineage>
        <taxon>Eukaryota</taxon>
        <taxon>Fungi</taxon>
        <taxon>Dikarya</taxon>
        <taxon>Ascomycota</taxon>
        <taxon>Pezizomycotina</taxon>
        <taxon>Eurotiomycetes</taxon>
        <taxon>Eurotiomycetidae</taxon>
        <taxon>Eurotiales</taxon>
        <taxon>Aspergillaceae</taxon>
        <taxon>Aspergillus</taxon>
        <taxon>Aspergillus subgen. Circumdati</taxon>
    </lineage>
</organism>
<feature type="region of interest" description="Disordered" evidence="10">
    <location>
        <begin position="308"/>
        <end position="347"/>
    </location>
</feature>
<feature type="transmembrane region" description="Helical" evidence="11">
    <location>
        <begin position="276"/>
        <end position="297"/>
    </location>
</feature>
<comment type="caution">
    <text evidence="13">The sequence shown here is derived from an EMBL/GenBank/DDBJ whole genome shotgun (WGS) entry which is preliminary data.</text>
</comment>
<keyword evidence="14" id="KW-1185">Reference proteome</keyword>
<evidence type="ECO:0000256" key="2">
    <source>
        <dbReference type="ARBA" id="ARBA00004653"/>
    </source>
</evidence>
<dbReference type="GO" id="GO:0016192">
    <property type="term" value="P:vesicle-mediated transport"/>
    <property type="evidence" value="ECO:0007669"/>
    <property type="project" value="TreeGrafter"/>
</dbReference>
<dbReference type="VEuPathDB" id="FungiDB:P168DRAFT_295282"/>
<keyword evidence="7 11" id="KW-1133">Transmembrane helix</keyword>
<feature type="compositionally biased region" description="Basic and acidic residues" evidence="10">
    <location>
        <begin position="338"/>
        <end position="347"/>
    </location>
</feature>
<dbReference type="InterPro" id="IPR032816">
    <property type="entry name" value="VTT_dom"/>
</dbReference>
<reference evidence="13" key="1">
    <citation type="submission" date="2016-12" db="EMBL/GenBank/DDBJ databases">
        <title>The genomes of Aspergillus section Nigri reveals drivers in fungal speciation.</title>
        <authorList>
            <consortium name="DOE Joint Genome Institute"/>
            <person name="Vesth T.C."/>
            <person name="Nybo J."/>
            <person name="Theobald S."/>
            <person name="Brandl J."/>
            <person name="Frisvad J.C."/>
            <person name="Nielsen K.F."/>
            <person name="Lyhne E.K."/>
            <person name="Kogle M.E."/>
            <person name="Kuo A."/>
            <person name="Riley R."/>
            <person name="Clum A."/>
            <person name="Nolan M."/>
            <person name="Lipzen A."/>
            <person name="Salamov A."/>
            <person name="Henrissat B."/>
            <person name="Wiebenga A."/>
            <person name="De vries R.P."/>
            <person name="Grigoriev I.V."/>
            <person name="Mortensen U.H."/>
            <person name="Andersen M.R."/>
            <person name="Baker S.E."/>
        </authorList>
    </citation>
    <scope>NUCLEOTIDE SEQUENCE</scope>
    <source>
        <strain evidence="13">IBT 28561</strain>
    </source>
</reference>
<evidence type="ECO:0000256" key="4">
    <source>
        <dbReference type="ARBA" id="ARBA00013533"/>
    </source>
</evidence>
<dbReference type="EMBL" id="MSFM01000002">
    <property type="protein sequence ID" value="PKY07463.1"/>
    <property type="molecule type" value="Genomic_DNA"/>
</dbReference>
<evidence type="ECO:0000256" key="3">
    <source>
        <dbReference type="ARBA" id="ARBA00008640"/>
    </source>
</evidence>
<dbReference type="Proteomes" id="UP000234254">
    <property type="component" value="Unassembled WGS sequence"/>
</dbReference>
<dbReference type="GO" id="GO:0000022">
    <property type="term" value="P:mitotic spindle elongation"/>
    <property type="evidence" value="ECO:0007669"/>
    <property type="project" value="TreeGrafter"/>
</dbReference>
<evidence type="ECO:0000313" key="14">
    <source>
        <dbReference type="Proteomes" id="UP000234254"/>
    </source>
</evidence>
<comment type="function">
    <text evidence="1">Golgi membrane protein involved in vesicular trafficking and spindle migration.</text>
</comment>
<feature type="transmembrane region" description="Helical" evidence="11">
    <location>
        <begin position="86"/>
        <end position="111"/>
    </location>
</feature>